<dbReference type="OrthoDB" id="9801123at2"/>
<evidence type="ECO:0000313" key="6">
    <source>
        <dbReference type="Proteomes" id="UP000266482"/>
    </source>
</evidence>
<dbReference type="GO" id="GO:0003700">
    <property type="term" value="F:DNA-binding transcription factor activity"/>
    <property type="evidence" value="ECO:0007669"/>
    <property type="project" value="InterPro"/>
</dbReference>
<dbReference type="AlphaFoldDB" id="A0A3A1UUI9"/>
<evidence type="ECO:0000256" key="3">
    <source>
        <dbReference type="ARBA" id="ARBA00023163"/>
    </source>
</evidence>
<evidence type="ECO:0000256" key="2">
    <source>
        <dbReference type="ARBA" id="ARBA00023125"/>
    </source>
</evidence>
<keyword evidence="3" id="KW-0804">Transcription</keyword>
<dbReference type="InterPro" id="IPR050959">
    <property type="entry name" value="MarA-like"/>
</dbReference>
<keyword evidence="1" id="KW-0805">Transcription regulation</keyword>
<evidence type="ECO:0000313" key="5">
    <source>
        <dbReference type="EMBL" id="RIX52209.1"/>
    </source>
</evidence>
<evidence type="ECO:0000259" key="4">
    <source>
        <dbReference type="PROSITE" id="PS01124"/>
    </source>
</evidence>
<dbReference type="Gene3D" id="1.10.10.60">
    <property type="entry name" value="Homeodomain-like"/>
    <property type="match status" value="2"/>
</dbReference>
<reference evidence="5 6" key="1">
    <citation type="submission" date="2018-09" db="EMBL/GenBank/DDBJ databases">
        <title>Paenibacillus aracenensis nov. sp. isolated from a cave in southern Spain.</title>
        <authorList>
            <person name="Jurado V."/>
            <person name="Gutierrez-Patricio S."/>
            <person name="Gonzalez-Pimentel J.L."/>
            <person name="Miller A.Z."/>
            <person name="Laiz L."/>
            <person name="Saiz-Jimenez C."/>
        </authorList>
    </citation>
    <scope>NUCLEOTIDE SEQUENCE [LARGE SCALE GENOMIC DNA]</scope>
    <source>
        <strain evidence="5 6">DSM 22867</strain>
    </source>
</reference>
<proteinExistence type="predicted"/>
<dbReference type="EMBL" id="QXQA01000008">
    <property type="protein sequence ID" value="RIX52209.1"/>
    <property type="molecule type" value="Genomic_DNA"/>
</dbReference>
<keyword evidence="2" id="KW-0238">DNA-binding</keyword>
<dbReference type="InterPro" id="IPR029441">
    <property type="entry name" value="Cass2"/>
</dbReference>
<dbReference type="Pfam" id="PF12833">
    <property type="entry name" value="HTH_18"/>
    <property type="match status" value="1"/>
</dbReference>
<gene>
    <name evidence="5" type="ORF">D3P08_14195</name>
</gene>
<dbReference type="SUPFAM" id="SSF55136">
    <property type="entry name" value="Probable bacterial effector-binding domain"/>
    <property type="match status" value="1"/>
</dbReference>
<comment type="caution">
    <text evidence="5">The sequence shown here is derived from an EMBL/GenBank/DDBJ whole genome shotgun (WGS) entry which is preliminary data.</text>
</comment>
<dbReference type="Gene3D" id="3.20.80.10">
    <property type="entry name" value="Regulatory factor, effector binding domain"/>
    <property type="match status" value="2"/>
</dbReference>
<protein>
    <submittedName>
        <fullName evidence="5">AraC family transcriptional regulator</fullName>
    </submittedName>
</protein>
<dbReference type="Proteomes" id="UP000266482">
    <property type="component" value="Unassembled WGS sequence"/>
</dbReference>
<dbReference type="InterPro" id="IPR009057">
    <property type="entry name" value="Homeodomain-like_sf"/>
</dbReference>
<dbReference type="SMART" id="SM00342">
    <property type="entry name" value="HTH_ARAC"/>
    <property type="match status" value="1"/>
</dbReference>
<keyword evidence="6" id="KW-1185">Reference proteome</keyword>
<accession>A0A3A1UUI9</accession>
<dbReference type="InterPro" id="IPR018060">
    <property type="entry name" value="HTH_AraC"/>
</dbReference>
<evidence type="ECO:0000256" key="1">
    <source>
        <dbReference type="ARBA" id="ARBA00023015"/>
    </source>
</evidence>
<feature type="domain" description="HTH araC/xylS-type" evidence="4">
    <location>
        <begin position="26"/>
        <end position="124"/>
    </location>
</feature>
<dbReference type="PANTHER" id="PTHR47504:SF5">
    <property type="entry name" value="RIGHT ORIGIN-BINDING PROTEIN"/>
    <property type="match status" value="1"/>
</dbReference>
<dbReference type="GO" id="GO:0043565">
    <property type="term" value="F:sequence-specific DNA binding"/>
    <property type="evidence" value="ECO:0007669"/>
    <property type="project" value="InterPro"/>
</dbReference>
<dbReference type="InterPro" id="IPR011256">
    <property type="entry name" value="Reg_factor_effector_dom_sf"/>
</dbReference>
<name>A0A3A1UUI9_9BACL</name>
<dbReference type="PROSITE" id="PS01124">
    <property type="entry name" value="HTH_ARAC_FAMILY_2"/>
    <property type="match status" value="1"/>
</dbReference>
<sequence length="481" mass="54842">MNSTEVATLRQRFWKGVSKLTVESVQRAIDYIEEHLAETLSLEEISRASAMSVPNLYRLFNAVAGHPIKEYIRKRRASEAACLLRQTKLPSVEVGFRCGFDSYQTFVKTFKRLTGLTPGLYRKAEVIYSFERIRLNERMSYLEEREVSERYPDVKVIRLSSIEGIGYLHVADREEGLEEEALLRFQSILAESRIDSSQMRLFGWNVDLEEGAVSPEFGYQLMASYPDDKAVPIPHSELRPVAIPGGTYAITWTPMNHGPQIVAAWNRLLSEWLPLSAFELGEHGFLEEYQQFNGRISRMKLHLPVKRSQGLETIEVVEREALQVIKFQAEGRDSLSRADEAASEWIKRRDLIGDRRFQVLMSGSYGGSPNEGSRHKIWISLPDGYVPAQEDAHLTERLEGGLYACLNIRALGSMEGVLERIYRWLSASPDYMPDEERPWFASYMLDESGMERGTGTFEAMVSAACYVPVMLRNQSKQEEGP</sequence>
<organism evidence="5 6">
    <name type="scientific">Paenibacillus nanensis</name>
    <dbReference type="NCBI Taxonomy" id="393251"/>
    <lineage>
        <taxon>Bacteria</taxon>
        <taxon>Bacillati</taxon>
        <taxon>Bacillota</taxon>
        <taxon>Bacilli</taxon>
        <taxon>Bacillales</taxon>
        <taxon>Paenibacillaceae</taxon>
        <taxon>Paenibacillus</taxon>
    </lineage>
</organism>
<dbReference type="PANTHER" id="PTHR47504">
    <property type="entry name" value="RIGHT ORIGIN-BINDING PROTEIN"/>
    <property type="match status" value="1"/>
</dbReference>
<dbReference type="SUPFAM" id="SSF46689">
    <property type="entry name" value="Homeodomain-like"/>
    <property type="match status" value="2"/>
</dbReference>
<dbReference type="Pfam" id="PF14526">
    <property type="entry name" value="Cass2"/>
    <property type="match status" value="1"/>
</dbReference>